<feature type="domain" description="Cyclophilin-like" evidence="1">
    <location>
        <begin position="29"/>
        <end position="136"/>
    </location>
</feature>
<reference evidence="2 3" key="1">
    <citation type="submission" date="2015-04" db="EMBL/GenBank/DDBJ databases">
        <title>The draft genome sequence of Roseovarius sp.R12b.</title>
        <authorList>
            <person name="Li G."/>
            <person name="Lai Q."/>
            <person name="Shao Z."/>
            <person name="Yan P."/>
        </authorList>
    </citation>
    <scope>NUCLEOTIDE SEQUENCE [LARGE SCALE GENOMIC DNA]</scope>
    <source>
        <strain evidence="2 3">R12B</strain>
    </source>
</reference>
<comment type="caution">
    <text evidence="2">The sequence shown here is derived from an EMBL/GenBank/DDBJ whole genome shotgun (WGS) entry which is preliminary data.</text>
</comment>
<evidence type="ECO:0000313" key="2">
    <source>
        <dbReference type="EMBL" id="KRS11916.1"/>
    </source>
</evidence>
<organism evidence="2 3">
    <name type="scientific">Roseovarius atlanticus</name>
    <dbReference type="NCBI Taxonomy" id="1641875"/>
    <lineage>
        <taxon>Bacteria</taxon>
        <taxon>Pseudomonadati</taxon>
        <taxon>Pseudomonadota</taxon>
        <taxon>Alphaproteobacteria</taxon>
        <taxon>Rhodobacterales</taxon>
        <taxon>Roseobacteraceae</taxon>
        <taxon>Roseovarius</taxon>
    </lineage>
</organism>
<dbReference type="EMBL" id="LAXJ01000016">
    <property type="protein sequence ID" value="KRS11916.1"/>
    <property type="molecule type" value="Genomic_DNA"/>
</dbReference>
<dbReference type="PATRIC" id="fig|1641875.4.peg.587"/>
<keyword evidence="3" id="KW-1185">Reference proteome</keyword>
<name>A0A0T5NSW8_9RHOB</name>
<dbReference type="AlphaFoldDB" id="A0A0T5NSW8"/>
<evidence type="ECO:0000259" key="1">
    <source>
        <dbReference type="Pfam" id="PF18050"/>
    </source>
</evidence>
<dbReference type="SUPFAM" id="SSF50891">
    <property type="entry name" value="Cyclophilin-like"/>
    <property type="match status" value="1"/>
</dbReference>
<dbReference type="InterPro" id="IPR029000">
    <property type="entry name" value="Cyclophilin-like_dom_sf"/>
</dbReference>
<dbReference type="Pfam" id="PF18050">
    <property type="entry name" value="Cyclophil_like2"/>
    <property type="match status" value="1"/>
</dbReference>
<evidence type="ECO:0000313" key="3">
    <source>
        <dbReference type="Proteomes" id="UP000051295"/>
    </source>
</evidence>
<sequence length="139" mass="15095">MAALTISLAPAAEATDQGKEAAMTEIRVIFGEKTLTATLDTTPVTQDFAALLPLDLTLSDYHGIEKVADMPRKLDTSGVPDSYEPKAGDITLYAPWGNLAIFYKPFQRSRGHVRLGAFDGPIDMLVRNGDFPVRIEVAD</sequence>
<dbReference type="InterPro" id="IPR041183">
    <property type="entry name" value="Cyclophilin-like"/>
</dbReference>
<dbReference type="Proteomes" id="UP000051295">
    <property type="component" value="Unassembled WGS sequence"/>
</dbReference>
<dbReference type="STRING" id="1641875.XM53_13945"/>
<protein>
    <recommendedName>
        <fullName evidence="1">Cyclophilin-like domain-containing protein</fullName>
    </recommendedName>
</protein>
<dbReference type="Gene3D" id="2.40.100.20">
    <property type="match status" value="1"/>
</dbReference>
<accession>A0A0T5NSW8</accession>
<gene>
    <name evidence="2" type="ORF">XM53_13945</name>
</gene>
<proteinExistence type="predicted"/>